<name>A0A7S4LCK0_9EUGL</name>
<reference evidence="3" key="1">
    <citation type="submission" date="2021-01" db="EMBL/GenBank/DDBJ databases">
        <authorList>
            <person name="Corre E."/>
            <person name="Pelletier E."/>
            <person name="Niang G."/>
            <person name="Scheremetjew M."/>
            <person name="Finn R."/>
            <person name="Kale V."/>
            <person name="Holt S."/>
            <person name="Cochrane G."/>
            <person name="Meng A."/>
            <person name="Brown T."/>
            <person name="Cohen L."/>
        </authorList>
    </citation>
    <scope>NUCLEOTIDE SEQUENCE</scope>
    <source>
        <strain evidence="3">CCMP1594</strain>
    </source>
</reference>
<feature type="domain" description="Methyltransferase FkbM" evidence="2">
    <location>
        <begin position="114"/>
        <end position="219"/>
    </location>
</feature>
<evidence type="ECO:0000313" key="3">
    <source>
        <dbReference type="EMBL" id="CAE0820421.1"/>
    </source>
</evidence>
<feature type="signal peptide" evidence="1">
    <location>
        <begin position="1"/>
        <end position="20"/>
    </location>
</feature>
<dbReference type="Pfam" id="PF05050">
    <property type="entry name" value="Methyltransf_21"/>
    <property type="match status" value="1"/>
</dbReference>
<keyword evidence="1" id="KW-0732">Signal</keyword>
<dbReference type="PANTHER" id="PTHR32026">
    <property type="entry name" value="METHYLTRANSFERASE-LIKE PROTEIN 24"/>
    <property type="match status" value="1"/>
</dbReference>
<dbReference type="InterPro" id="IPR006342">
    <property type="entry name" value="FkbM_mtfrase"/>
</dbReference>
<proteinExistence type="predicted"/>
<sequence>MMPFILRICLLCVWVCLTSSADTSVLGSSYGGWIVDIKRLNRKSIVYSFGLGKDISFDLSLLEKTNCSVYGFDNTPISSAYLRKQVLPPNFHWIKSLLWHNNTMLTMALPRAHGVSMTAGELEGVKDGRFQHTYSRRQYSLRARTLATIMEILEHKHVDLLKIDIEGAEFPIVKAWAQANENIPACQLLMETHERFFAKDGEHMLNQLKAQLEALGFRYVQSKGDYEKGVEWLWMKDSECEMCKGENCFENPNPPAQQPTVEEF</sequence>
<evidence type="ECO:0000259" key="2">
    <source>
        <dbReference type="Pfam" id="PF05050"/>
    </source>
</evidence>
<gene>
    <name evidence="3" type="ORF">EGYM00163_LOCUS31593</name>
</gene>
<evidence type="ECO:0000256" key="1">
    <source>
        <dbReference type="SAM" id="SignalP"/>
    </source>
</evidence>
<dbReference type="SUPFAM" id="SSF53335">
    <property type="entry name" value="S-adenosyl-L-methionine-dependent methyltransferases"/>
    <property type="match status" value="1"/>
</dbReference>
<accession>A0A7S4LCK0</accession>
<dbReference type="EMBL" id="HBJA01090770">
    <property type="protein sequence ID" value="CAE0820421.1"/>
    <property type="molecule type" value="Transcribed_RNA"/>
</dbReference>
<dbReference type="Gene3D" id="3.40.50.150">
    <property type="entry name" value="Vaccinia Virus protein VP39"/>
    <property type="match status" value="1"/>
</dbReference>
<organism evidence="3">
    <name type="scientific">Eutreptiella gymnastica</name>
    <dbReference type="NCBI Taxonomy" id="73025"/>
    <lineage>
        <taxon>Eukaryota</taxon>
        <taxon>Discoba</taxon>
        <taxon>Euglenozoa</taxon>
        <taxon>Euglenida</taxon>
        <taxon>Spirocuta</taxon>
        <taxon>Euglenophyceae</taxon>
        <taxon>Eutreptiales</taxon>
        <taxon>Eutreptiaceae</taxon>
        <taxon>Eutreptiella</taxon>
    </lineage>
</organism>
<protein>
    <recommendedName>
        <fullName evidence="2">Methyltransferase FkbM domain-containing protein</fullName>
    </recommendedName>
</protein>
<dbReference type="AlphaFoldDB" id="A0A7S4LCK0"/>
<feature type="chain" id="PRO_5031315075" description="Methyltransferase FkbM domain-containing protein" evidence="1">
    <location>
        <begin position="21"/>
        <end position="264"/>
    </location>
</feature>
<dbReference type="InterPro" id="IPR029063">
    <property type="entry name" value="SAM-dependent_MTases_sf"/>
</dbReference>
<dbReference type="InterPro" id="IPR026913">
    <property type="entry name" value="METTL24"/>
</dbReference>